<protein>
    <submittedName>
        <fullName evidence="1">Cyclase family protein</fullName>
    </submittedName>
</protein>
<dbReference type="PANTHER" id="PTHR34861">
    <property type="match status" value="1"/>
</dbReference>
<evidence type="ECO:0000313" key="1">
    <source>
        <dbReference type="EMBL" id="NKX55518.1"/>
    </source>
</evidence>
<keyword evidence="2" id="KW-1185">Reference proteome</keyword>
<reference evidence="1 2" key="1">
    <citation type="submission" date="2020-04" db="EMBL/GenBank/DDBJ databases">
        <title>Arthrobacter sp. nov.</title>
        <authorList>
            <person name="Liu S."/>
        </authorList>
    </citation>
    <scope>NUCLEOTIDE SEQUENCE [LARGE SCALE GENOMIC DNA]</scope>
    <source>
        <strain evidence="1 2">E918</strain>
    </source>
</reference>
<dbReference type="Proteomes" id="UP000544090">
    <property type="component" value="Unassembled WGS sequence"/>
</dbReference>
<evidence type="ECO:0000313" key="2">
    <source>
        <dbReference type="Proteomes" id="UP000544090"/>
    </source>
</evidence>
<dbReference type="InterPro" id="IPR007325">
    <property type="entry name" value="KFase/CYL"/>
</dbReference>
<dbReference type="GO" id="GO:0004061">
    <property type="term" value="F:arylformamidase activity"/>
    <property type="evidence" value="ECO:0007669"/>
    <property type="project" value="InterPro"/>
</dbReference>
<comment type="caution">
    <text evidence="1">The sequence shown here is derived from an EMBL/GenBank/DDBJ whole genome shotgun (WGS) entry which is preliminary data.</text>
</comment>
<organism evidence="1 2">
    <name type="scientific">Arthrobacter mobilis</name>
    <dbReference type="NCBI Taxonomy" id="2724944"/>
    <lineage>
        <taxon>Bacteria</taxon>
        <taxon>Bacillati</taxon>
        <taxon>Actinomycetota</taxon>
        <taxon>Actinomycetes</taxon>
        <taxon>Micrococcales</taxon>
        <taxon>Micrococcaceae</taxon>
        <taxon>Arthrobacter</taxon>
    </lineage>
</organism>
<dbReference type="GO" id="GO:0019441">
    <property type="term" value="P:L-tryptophan catabolic process to kynurenine"/>
    <property type="evidence" value="ECO:0007669"/>
    <property type="project" value="InterPro"/>
</dbReference>
<dbReference type="Pfam" id="PF04199">
    <property type="entry name" value="Cyclase"/>
    <property type="match status" value="1"/>
</dbReference>
<dbReference type="PANTHER" id="PTHR34861:SF10">
    <property type="entry name" value="CYCLASE"/>
    <property type="match status" value="1"/>
</dbReference>
<name>A0A7X6HG31_9MICC</name>
<proteinExistence type="predicted"/>
<gene>
    <name evidence="1" type="ORF">HGG74_13435</name>
</gene>
<dbReference type="EMBL" id="JAAZSQ010000013">
    <property type="protein sequence ID" value="NKX55518.1"/>
    <property type="molecule type" value="Genomic_DNA"/>
</dbReference>
<dbReference type="SUPFAM" id="SSF102198">
    <property type="entry name" value="Putative cyclase"/>
    <property type="match status" value="1"/>
</dbReference>
<dbReference type="AlphaFoldDB" id="A0A7X6HG31"/>
<sequence>MTALPRHGLPDRKHLKQRPGILAGTSWDLFAEPWRGTPSFADSSAVLAAAAAVRHGEVFGLDYPVDAFAPGMSKARKAPVHTIYANHPAHRDDFLDGFYLQGSTQIDGLRHRRADDVGFYGGVPDEHIRAGSRELGIQVWSDDPIVSRGVLIDLAGHLETQGRPIDHRAGEPLPFHLIPEALDAQGVEVATGDLVMLHTGWSEWFLGLDEDQKRAQQATGRSTGMAQSEELVDWAWNSGLVLLAADNFAVECLPPVPDSPYKATAPNDRGMMHQEFLAKLGLPLGELWRLGPLARRMRELHQWHALLVVKPLNITGATGSPANATAIL</sequence>
<accession>A0A7X6HG31</accession>
<dbReference type="RefSeq" id="WP_168487104.1">
    <property type="nucleotide sequence ID" value="NZ_JAAZSQ010000013.1"/>
</dbReference>
<dbReference type="Gene3D" id="3.50.30.50">
    <property type="entry name" value="Putative cyclase"/>
    <property type="match status" value="1"/>
</dbReference>
<dbReference type="InterPro" id="IPR037175">
    <property type="entry name" value="KFase_sf"/>
</dbReference>